<feature type="transmembrane region" description="Helical" evidence="9">
    <location>
        <begin position="146"/>
        <end position="167"/>
    </location>
</feature>
<evidence type="ECO:0000313" key="12">
    <source>
        <dbReference type="Proteomes" id="UP001159428"/>
    </source>
</evidence>
<evidence type="ECO:0000313" key="11">
    <source>
        <dbReference type="EMBL" id="CAH3103889.1"/>
    </source>
</evidence>
<dbReference type="CDD" id="cd00637">
    <property type="entry name" value="7tm_classA_rhodopsin-like"/>
    <property type="match status" value="1"/>
</dbReference>
<feature type="transmembrane region" description="Helical" evidence="9">
    <location>
        <begin position="290"/>
        <end position="309"/>
    </location>
</feature>
<dbReference type="PANTHER" id="PTHR45695">
    <property type="entry name" value="LEUCOKININ RECEPTOR-RELATED"/>
    <property type="match status" value="1"/>
</dbReference>
<dbReference type="PRINTS" id="PR00237">
    <property type="entry name" value="GPCRRHODOPSN"/>
</dbReference>
<organism evidence="11 12">
    <name type="scientific">Pocillopora meandrina</name>
    <dbReference type="NCBI Taxonomy" id="46732"/>
    <lineage>
        <taxon>Eukaryota</taxon>
        <taxon>Metazoa</taxon>
        <taxon>Cnidaria</taxon>
        <taxon>Anthozoa</taxon>
        <taxon>Hexacorallia</taxon>
        <taxon>Scleractinia</taxon>
        <taxon>Astrocoeniina</taxon>
        <taxon>Pocilloporidae</taxon>
        <taxon>Pocillopora</taxon>
    </lineage>
</organism>
<feature type="domain" description="G-protein coupled receptors family 1 profile" evidence="10">
    <location>
        <begin position="39"/>
        <end position="306"/>
    </location>
</feature>
<feature type="non-terminal residue" evidence="11">
    <location>
        <position position="328"/>
    </location>
</feature>
<feature type="transmembrane region" description="Helical" evidence="9">
    <location>
        <begin position="106"/>
        <end position="125"/>
    </location>
</feature>
<dbReference type="InterPro" id="IPR017452">
    <property type="entry name" value="GPCR_Rhodpsn_7TM"/>
</dbReference>
<feature type="transmembrane region" description="Helical" evidence="9">
    <location>
        <begin position="249"/>
        <end position="270"/>
    </location>
</feature>
<keyword evidence="7 8" id="KW-0807">Transducer</keyword>
<dbReference type="PROSITE" id="PS50262">
    <property type="entry name" value="G_PROTEIN_RECEP_F1_2"/>
    <property type="match status" value="1"/>
</dbReference>
<dbReference type="AlphaFoldDB" id="A0AAU9W6T3"/>
<comment type="caution">
    <text evidence="11">The sequence shown here is derived from an EMBL/GenBank/DDBJ whole genome shotgun (WGS) entry which is preliminary data.</text>
</comment>
<dbReference type="Pfam" id="PF00001">
    <property type="entry name" value="7tm_1"/>
    <property type="match status" value="1"/>
</dbReference>
<dbReference type="InterPro" id="IPR000276">
    <property type="entry name" value="GPCR_Rhodpsn"/>
</dbReference>
<evidence type="ECO:0000256" key="9">
    <source>
        <dbReference type="SAM" id="Phobius"/>
    </source>
</evidence>
<keyword evidence="6 8" id="KW-0675">Receptor</keyword>
<comment type="subcellular location">
    <subcellularLocation>
        <location evidence="1">Membrane</location>
        <topology evidence="1">Multi-pass membrane protein</topology>
    </subcellularLocation>
</comment>
<keyword evidence="2 8" id="KW-0812">Transmembrane</keyword>
<keyword evidence="5 9" id="KW-0472">Membrane</keyword>
<evidence type="ECO:0000256" key="7">
    <source>
        <dbReference type="ARBA" id="ARBA00023224"/>
    </source>
</evidence>
<reference evidence="11 12" key="1">
    <citation type="submission" date="2022-05" db="EMBL/GenBank/DDBJ databases">
        <authorList>
            <consortium name="Genoscope - CEA"/>
            <person name="William W."/>
        </authorList>
    </citation>
    <scope>NUCLEOTIDE SEQUENCE [LARGE SCALE GENOMIC DNA]</scope>
</reference>
<proteinExistence type="inferred from homology"/>
<dbReference type="PROSITE" id="PS00237">
    <property type="entry name" value="G_PROTEIN_RECEP_F1_1"/>
    <property type="match status" value="1"/>
</dbReference>
<dbReference type="SMART" id="SM01381">
    <property type="entry name" value="7TM_GPCR_Srsx"/>
    <property type="match status" value="1"/>
</dbReference>
<dbReference type="EMBL" id="CALNXJ010000009">
    <property type="protein sequence ID" value="CAH3103889.1"/>
    <property type="molecule type" value="Genomic_DNA"/>
</dbReference>
<dbReference type="Gene3D" id="1.20.1070.10">
    <property type="entry name" value="Rhodopsin 7-helix transmembrane proteins"/>
    <property type="match status" value="1"/>
</dbReference>
<protein>
    <recommendedName>
        <fullName evidence="10">G-protein coupled receptors family 1 profile domain-containing protein</fullName>
    </recommendedName>
</protein>
<evidence type="ECO:0000259" key="10">
    <source>
        <dbReference type="PROSITE" id="PS50262"/>
    </source>
</evidence>
<keyword evidence="3 9" id="KW-1133">Transmembrane helix</keyword>
<evidence type="ECO:0000256" key="2">
    <source>
        <dbReference type="ARBA" id="ARBA00022692"/>
    </source>
</evidence>
<comment type="similarity">
    <text evidence="8">Belongs to the G-protein coupled receptor 1 family.</text>
</comment>
<evidence type="ECO:0000256" key="4">
    <source>
        <dbReference type="ARBA" id="ARBA00023040"/>
    </source>
</evidence>
<feature type="transmembrane region" description="Helical" evidence="9">
    <location>
        <begin position="60"/>
        <end position="79"/>
    </location>
</feature>
<gene>
    <name evidence="11" type="ORF">PMEA_00035331</name>
</gene>
<evidence type="ECO:0000256" key="1">
    <source>
        <dbReference type="ARBA" id="ARBA00004141"/>
    </source>
</evidence>
<keyword evidence="4 8" id="KW-0297">G-protein coupled receptor</keyword>
<dbReference type="GO" id="GO:0004930">
    <property type="term" value="F:G protein-coupled receptor activity"/>
    <property type="evidence" value="ECO:0007669"/>
    <property type="project" value="UniProtKB-KW"/>
</dbReference>
<feature type="transmembrane region" description="Helical" evidence="9">
    <location>
        <begin position="187"/>
        <end position="213"/>
    </location>
</feature>
<evidence type="ECO:0000256" key="3">
    <source>
        <dbReference type="ARBA" id="ARBA00022989"/>
    </source>
</evidence>
<keyword evidence="12" id="KW-1185">Reference proteome</keyword>
<accession>A0AAU9W6T3</accession>
<dbReference type="PANTHER" id="PTHR45695:SF9">
    <property type="entry name" value="LEUCOKININ RECEPTOR"/>
    <property type="match status" value="1"/>
</dbReference>
<name>A0AAU9W6T3_9CNID</name>
<evidence type="ECO:0000256" key="6">
    <source>
        <dbReference type="ARBA" id="ARBA00023170"/>
    </source>
</evidence>
<dbReference type="SUPFAM" id="SSF81321">
    <property type="entry name" value="Family A G protein-coupled receptor-like"/>
    <property type="match status" value="1"/>
</dbReference>
<feature type="transmembrane region" description="Helical" evidence="9">
    <location>
        <begin position="25"/>
        <end position="48"/>
    </location>
</feature>
<evidence type="ECO:0000256" key="5">
    <source>
        <dbReference type="ARBA" id="ARBA00023136"/>
    </source>
</evidence>
<dbReference type="Proteomes" id="UP001159428">
    <property type="component" value="Unassembled WGS sequence"/>
</dbReference>
<sequence>MTNFTELHHHFINQTKCPPAVSGTFTAFLLIASVFSLAGNLLVIIAFIKTPTLKSRTNYYIVNTAVSDLVSVFFTWPLFATEGMLKADGSLITDIEVSVFFCKLGIYSRAVSYVVSVASLVLIAVDRFTAIAFPLKAVDITRRIRAFFLPLSWGVPLLVQIPFFIYSKIVKTERYTFCRTVAKSSMLQIYSLVGFCLVYCMPLTVIFVLYPLIVRRLKKQAQFNISHNRQRILQLKIKRIRQNQNIVKMFKSIVFGFFICWTPMYVYMFLKSLYPSIFDKDRCLVMVGLFYYFCPLLSTAVNPFILLAFSSHFRAAARNLCTFSLFRK</sequence>
<evidence type="ECO:0000256" key="8">
    <source>
        <dbReference type="RuleBase" id="RU000688"/>
    </source>
</evidence>
<dbReference type="GO" id="GO:0005886">
    <property type="term" value="C:plasma membrane"/>
    <property type="evidence" value="ECO:0007669"/>
    <property type="project" value="TreeGrafter"/>
</dbReference>